<gene>
    <name evidence="1" type="ORF">FEK34_27880</name>
</gene>
<dbReference type="RefSeq" id="WP_138452692.1">
    <property type="nucleotide sequence ID" value="NZ_VBUT01000014.1"/>
</dbReference>
<sequence>MCDEVEHASGRRPAVDAQAISRIECGEISWPRKETRQALASLLEVGSESDLGLHPKRTRRDAERDEATKRRAFLALAGLAVTIPDDPTLRRIGARDVDEMRQTFARLEDLDSYLGGADTFRLYVTELSRTEQILSRANAALDVRTSLTELAAEQAQQAGWAAFDAGSTDTAMKLFHYSRRAADEAESVELATNALMHISYVSRDVDCARGAEAACARIGRRAPAKVRALLESRRAWSCAVQGDGDGAARALDDARDALERADGADPHWCAWVDEGEIDIMTGRVWSVLHRPDTATAPLERALANYPDHWARDKALYLTWLADAYLDAGDDERALGIGTQALQLSCRVASVRPLARVREVAQRCTAAGIPGSQEFARCAAAARVPIPPRL</sequence>
<accession>A0A5R8NB10</accession>
<protein>
    <submittedName>
        <fullName evidence="1">XRE family transcriptional regulator</fullName>
    </submittedName>
</protein>
<evidence type="ECO:0000313" key="1">
    <source>
        <dbReference type="EMBL" id="TLF72850.1"/>
    </source>
</evidence>
<dbReference type="Gene3D" id="1.25.40.10">
    <property type="entry name" value="Tetratricopeptide repeat domain"/>
    <property type="match status" value="1"/>
</dbReference>
<name>A0A5R8NB10_9NOCA</name>
<dbReference type="Proteomes" id="UP000306378">
    <property type="component" value="Unassembled WGS sequence"/>
</dbReference>
<evidence type="ECO:0000313" key="2">
    <source>
        <dbReference type="Proteomes" id="UP000306378"/>
    </source>
</evidence>
<organism evidence="1 2">
    <name type="scientific">Nocardia cyriacigeorgica</name>
    <dbReference type="NCBI Taxonomy" id="135487"/>
    <lineage>
        <taxon>Bacteria</taxon>
        <taxon>Bacillati</taxon>
        <taxon>Actinomycetota</taxon>
        <taxon>Actinomycetes</taxon>
        <taxon>Mycobacteriales</taxon>
        <taxon>Nocardiaceae</taxon>
        <taxon>Nocardia</taxon>
    </lineage>
</organism>
<dbReference type="SUPFAM" id="SSF48452">
    <property type="entry name" value="TPR-like"/>
    <property type="match status" value="1"/>
</dbReference>
<dbReference type="InterPro" id="IPR011990">
    <property type="entry name" value="TPR-like_helical_dom_sf"/>
</dbReference>
<comment type="caution">
    <text evidence="1">The sequence shown here is derived from an EMBL/GenBank/DDBJ whole genome shotgun (WGS) entry which is preliminary data.</text>
</comment>
<reference evidence="1 2" key="1">
    <citation type="submission" date="2019-05" db="EMBL/GenBank/DDBJ databases">
        <title>Genomes sequences of two Nocardia cyriacigeorgica environmental isolates, type strains Nocardia asteroides ATCC 19247 and Nocardia cyriacigeorgica DSM 44484.</title>
        <authorList>
            <person name="Vautrin F."/>
            <person name="Bergeron E."/>
            <person name="Dubost A."/>
            <person name="Abrouk D."/>
            <person name="Rodriguez Nava V."/>
            <person name="Pujic P."/>
        </authorList>
    </citation>
    <scope>NUCLEOTIDE SEQUENCE [LARGE SCALE GENOMIC DNA]</scope>
    <source>
        <strain evidence="1 2">EML 446</strain>
    </source>
</reference>
<dbReference type="EMBL" id="VBUT01000014">
    <property type="protein sequence ID" value="TLF72850.1"/>
    <property type="molecule type" value="Genomic_DNA"/>
</dbReference>
<proteinExistence type="predicted"/>
<dbReference type="AlphaFoldDB" id="A0A5R8NB10"/>